<gene>
    <name evidence="2" type="ordered locus">MPNE_0677</name>
</gene>
<sequence>MLQNLALSFPFITRFFQKQMLGSQNSSGKTPGFNEAEGITSNIFQIAGGISLLVILLLIIGFLSCLLGGIFLHKHKHAEVGSPAHAKTKNLFVAFFVVGSLLLLVAVVMLIAFGVLDASLPLPKENNS</sequence>
<dbReference type="RefSeq" id="WP_014325607.1">
    <property type="nucleotide sequence ID" value="NZ_CP010546.1"/>
</dbReference>
<dbReference type="GeneID" id="66608742"/>
<evidence type="ECO:0000313" key="2">
    <source>
        <dbReference type="EMBL" id="ADK86993.1"/>
    </source>
</evidence>
<dbReference type="HOGENOM" id="CLU_1957169_0_0_14"/>
<reference evidence="2 3" key="1">
    <citation type="journal article" date="2010" name="Appl. Environ. Microbiol.">
        <title>Targeted chromosomal knockouts in Mycoplasma pneumoniae.</title>
        <authorList>
            <person name="Krishnakumar R."/>
            <person name="Assad-Garcia N."/>
            <person name="Benders G.A."/>
            <person name="Phan Q."/>
            <person name="Montague M.G."/>
            <person name="Glass J.I."/>
        </authorList>
    </citation>
    <scope>NUCLEOTIDE SEQUENCE [LARGE SCALE GENOMIC DNA]</scope>
    <source>
        <strain evidence="3">ATCC 15531 / DSM 22911 / NBRC 14401 / NCTC 10119 / FH</strain>
    </source>
</reference>
<evidence type="ECO:0000313" key="3">
    <source>
        <dbReference type="Proteomes" id="UP000007756"/>
    </source>
</evidence>
<accession>A0A0H3DKR4</accession>
<dbReference type="PaxDb" id="722438-MPNE_0677"/>
<organism evidence="2 3">
    <name type="scientific">Mycoplasmoides pneumoniae (strain ATCC 15531 / DSM 23978 / CIP 103766 / NBRC 14401 / NCTC 10119 / FH)</name>
    <name type="common">Mycoplasma pneumoniae</name>
    <dbReference type="NCBI Taxonomy" id="722438"/>
    <lineage>
        <taxon>Bacteria</taxon>
        <taxon>Bacillati</taxon>
        <taxon>Mycoplasmatota</taxon>
        <taxon>Mycoplasmoidales</taxon>
        <taxon>Mycoplasmoidaceae</taxon>
        <taxon>Mycoplasmoides</taxon>
    </lineage>
</organism>
<dbReference type="AlphaFoldDB" id="A0A0H3DKR4"/>
<name>A0A0H3DKR4_MYCPB</name>
<dbReference type="KEGG" id="mpj:MPNE_0677"/>
<dbReference type="EMBL" id="CP002077">
    <property type="protein sequence ID" value="ADK86993.1"/>
    <property type="molecule type" value="Genomic_DNA"/>
</dbReference>
<keyword evidence="1" id="KW-0812">Transmembrane</keyword>
<dbReference type="PATRIC" id="fig|722438.3.peg.653"/>
<keyword evidence="1" id="KW-0472">Membrane</keyword>
<proteinExistence type="predicted"/>
<evidence type="ECO:0000256" key="1">
    <source>
        <dbReference type="SAM" id="Phobius"/>
    </source>
</evidence>
<feature type="transmembrane region" description="Helical" evidence="1">
    <location>
        <begin position="92"/>
        <end position="116"/>
    </location>
</feature>
<dbReference type="Proteomes" id="UP000007756">
    <property type="component" value="Chromosome"/>
</dbReference>
<keyword evidence="1" id="KW-1133">Transmembrane helix</keyword>
<protein>
    <submittedName>
        <fullName evidence="2">Uncharacterized protein</fullName>
    </submittedName>
</protein>
<dbReference type="STRING" id="722438.F539_03250"/>
<feature type="transmembrane region" description="Helical" evidence="1">
    <location>
        <begin position="43"/>
        <end position="72"/>
    </location>
</feature>